<evidence type="ECO:0000313" key="2">
    <source>
        <dbReference type="EMBL" id="AAM79915.1"/>
    </source>
</evidence>
<accession>A0A0H2UVU6</accession>
<dbReference type="HOGENOM" id="CLU_213418_0_0_9"/>
<protein>
    <recommendedName>
        <fullName evidence="4">Phage protein</fullName>
    </recommendedName>
</protein>
<gene>
    <name evidence="2" type="ordered locus">SpyM3_1308</name>
</gene>
<dbReference type="KEGG" id="spg:SpyM3_1308"/>
<evidence type="ECO:0000256" key="1">
    <source>
        <dbReference type="SAM" id="Phobius"/>
    </source>
</evidence>
<dbReference type="AlphaFoldDB" id="A0A0H2UVU6"/>
<proteinExistence type="predicted"/>
<reference evidence="2 3" key="1">
    <citation type="journal article" date="2002" name="Proc. Natl. Acad. Sci. U.S.A.">
        <title>Genome sequence of a serotype M3 strain of group A Streptococcus: phage-encoded toxins, the high-virulence phenotype, and clone emergence.</title>
        <authorList>
            <person name="Beres S.B."/>
            <person name="Sylva G.L."/>
            <person name="Barbian K.D."/>
            <person name="Lei B."/>
            <person name="Hoff J.S."/>
            <person name="Mammarella N.D."/>
            <person name="Liu M.Y."/>
            <person name="Smoot J.C."/>
            <person name="Porcella S.F."/>
            <person name="Parkins L.D."/>
            <person name="Campbell D.S."/>
            <person name="Smith T.M."/>
            <person name="McCormick J.K."/>
            <person name="Leung D.Y."/>
            <person name="Schlievert P.M."/>
            <person name="Musser J.M."/>
        </authorList>
    </citation>
    <scope>NUCLEOTIDE SEQUENCE [LARGE SCALE GENOMIC DNA]</scope>
    <source>
        <strain evidence="3">ATCC BAA-595 / MGAS315</strain>
    </source>
</reference>
<dbReference type="EMBL" id="AE014074">
    <property type="protein sequence ID" value="AAM79915.1"/>
    <property type="molecule type" value="Genomic_DNA"/>
</dbReference>
<keyword evidence="1" id="KW-1133">Transmembrane helix</keyword>
<keyword evidence="1" id="KW-0472">Membrane</keyword>
<evidence type="ECO:0000313" key="3">
    <source>
        <dbReference type="Proteomes" id="UP000000564"/>
    </source>
</evidence>
<dbReference type="Proteomes" id="UP000000564">
    <property type="component" value="Chromosome"/>
</dbReference>
<organism evidence="2 3">
    <name type="scientific">Streptococcus pyogenes serotype M3 (strain ATCC BAA-595 / MGAS315)</name>
    <dbReference type="NCBI Taxonomy" id="198466"/>
    <lineage>
        <taxon>Bacteria</taxon>
        <taxon>Bacillati</taxon>
        <taxon>Bacillota</taxon>
        <taxon>Bacilli</taxon>
        <taxon>Lactobacillales</taxon>
        <taxon>Streptococcaceae</taxon>
        <taxon>Streptococcus</taxon>
    </lineage>
</organism>
<feature type="transmembrane region" description="Helical" evidence="1">
    <location>
        <begin position="12"/>
        <end position="31"/>
    </location>
</feature>
<name>A0A0H2UVU6_STRP3</name>
<evidence type="ECO:0008006" key="4">
    <source>
        <dbReference type="Google" id="ProtNLM"/>
    </source>
</evidence>
<sequence length="54" mass="6613">MMKLLKKWIKRRYIMMINYFAMQIEFGWITLEDVPKKYRDKVKQLVESGNIGTE</sequence>
<keyword evidence="1" id="KW-0812">Transmembrane</keyword>